<evidence type="ECO:0000256" key="6">
    <source>
        <dbReference type="ARBA" id="ARBA00023136"/>
    </source>
</evidence>
<keyword evidence="8" id="KW-1185">Reference proteome</keyword>
<dbReference type="EMBL" id="CP000453">
    <property type="protein sequence ID" value="ABI57436.1"/>
    <property type="molecule type" value="Genomic_DNA"/>
</dbReference>
<protein>
    <submittedName>
        <fullName evidence="7">Multisubunit sodium/proton antiporter, MrpE subunit</fullName>
    </submittedName>
</protein>
<evidence type="ECO:0000256" key="1">
    <source>
        <dbReference type="ARBA" id="ARBA00004651"/>
    </source>
</evidence>
<proteinExistence type="inferred from homology"/>
<dbReference type="AlphaFoldDB" id="Q0A6V1"/>
<evidence type="ECO:0000256" key="2">
    <source>
        <dbReference type="ARBA" id="ARBA00006228"/>
    </source>
</evidence>
<reference evidence="8" key="1">
    <citation type="submission" date="2006-08" db="EMBL/GenBank/DDBJ databases">
        <title>Complete sequence of Alkalilimnicola ehrilichei MLHE-1.</title>
        <authorList>
            <person name="Copeland A."/>
            <person name="Lucas S."/>
            <person name="Lapidus A."/>
            <person name="Barry K."/>
            <person name="Detter J.C."/>
            <person name="Glavina del Rio T."/>
            <person name="Hammon N."/>
            <person name="Israni S."/>
            <person name="Dalin E."/>
            <person name="Tice H."/>
            <person name="Pitluck S."/>
            <person name="Sims D."/>
            <person name="Brettin T."/>
            <person name="Bruce D."/>
            <person name="Han C."/>
            <person name="Tapia R."/>
            <person name="Gilna P."/>
            <person name="Schmutz J."/>
            <person name="Larimer F."/>
            <person name="Land M."/>
            <person name="Hauser L."/>
            <person name="Kyrpides N."/>
            <person name="Mikhailova N."/>
            <person name="Oremland R.S."/>
            <person name="Hoeft S.E."/>
            <person name="Switzer-Blum J."/>
            <person name="Kulp T."/>
            <person name="King G."/>
            <person name="Tabita R."/>
            <person name="Witte B."/>
            <person name="Santini J.M."/>
            <person name="Basu P."/>
            <person name="Hollibaugh J.T."/>
            <person name="Xie G."/>
            <person name="Stolz J.F."/>
            <person name="Richardson P."/>
        </authorList>
    </citation>
    <scope>NUCLEOTIDE SEQUENCE [LARGE SCALE GENOMIC DNA]</scope>
    <source>
        <strain evidence="8">ATCC BAA-1101 / DSM 17681 / MLHE-1</strain>
    </source>
</reference>
<evidence type="ECO:0000256" key="3">
    <source>
        <dbReference type="ARBA" id="ARBA00022475"/>
    </source>
</evidence>
<gene>
    <name evidence="7" type="ordered locus">Mlg_2094</name>
</gene>
<evidence type="ECO:0000313" key="7">
    <source>
        <dbReference type="EMBL" id="ABI57436.1"/>
    </source>
</evidence>
<evidence type="ECO:0000313" key="8">
    <source>
        <dbReference type="Proteomes" id="UP000001962"/>
    </source>
</evidence>
<dbReference type="GO" id="GO:0008324">
    <property type="term" value="F:monoatomic cation transmembrane transporter activity"/>
    <property type="evidence" value="ECO:0007669"/>
    <property type="project" value="InterPro"/>
</dbReference>
<dbReference type="Pfam" id="PF01899">
    <property type="entry name" value="MNHE"/>
    <property type="match status" value="1"/>
</dbReference>
<dbReference type="PANTHER" id="PTHR34584">
    <property type="entry name" value="NA(+)/H(+) ANTIPORTER SUBUNIT E1"/>
    <property type="match status" value="1"/>
</dbReference>
<dbReference type="InterPro" id="IPR002758">
    <property type="entry name" value="Cation_antiport_E"/>
</dbReference>
<dbReference type="eggNOG" id="COG1863">
    <property type="taxonomic scope" value="Bacteria"/>
</dbReference>
<dbReference type="KEGG" id="aeh:Mlg_2094"/>
<name>Q0A6V1_ALKEH</name>
<organism evidence="7 8">
    <name type="scientific">Alkalilimnicola ehrlichii (strain ATCC BAA-1101 / DSM 17681 / MLHE-1)</name>
    <dbReference type="NCBI Taxonomy" id="187272"/>
    <lineage>
        <taxon>Bacteria</taxon>
        <taxon>Pseudomonadati</taxon>
        <taxon>Pseudomonadota</taxon>
        <taxon>Gammaproteobacteria</taxon>
        <taxon>Chromatiales</taxon>
        <taxon>Ectothiorhodospiraceae</taxon>
        <taxon>Alkalilimnicola</taxon>
    </lineage>
</organism>
<sequence>MIGFAWNILLGLAWVALTGNFSGPNLFLGLLLGYLALAMIQSQLPILQGYAQRAPRVIGFVFFFIGELIKANMRVAQDVIRPEMEKAISPGVIAFPLEARSDVEITFLANAISLTPGTLSLDVSDDRRVLYIHAMYMADEAALLDDIKNMERRVLRILR</sequence>
<dbReference type="PIRSF" id="PIRSF019239">
    <property type="entry name" value="MrpE"/>
    <property type="match status" value="1"/>
</dbReference>
<dbReference type="PANTHER" id="PTHR34584:SF1">
    <property type="entry name" value="NA(+)_H(+) ANTIPORTER SUBUNIT E1"/>
    <property type="match status" value="1"/>
</dbReference>
<dbReference type="GO" id="GO:0005886">
    <property type="term" value="C:plasma membrane"/>
    <property type="evidence" value="ECO:0007669"/>
    <property type="project" value="UniProtKB-SubCell"/>
</dbReference>
<dbReference type="Proteomes" id="UP000001962">
    <property type="component" value="Chromosome"/>
</dbReference>
<evidence type="ECO:0000256" key="5">
    <source>
        <dbReference type="ARBA" id="ARBA00022989"/>
    </source>
</evidence>
<keyword evidence="3" id="KW-1003">Cell membrane</keyword>
<dbReference type="OrthoDB" id="9807187at2"/>
<keyword evidence="6" id="KW-0472">Membrane</keyword>
<dbReference type="RefSeq" id="WP_011629830.1">
    <property type="nucleotide sequence ID" value="NC_008340.1"/>
</dbReference>
<comment type="subcellular location">
    <subcellularLocation>
        <location evidence="1">Cell membrane</location>
        <topology evidence="1">Multi-pass membrane protein</topology>
    </subcellularLocation>
</comment>
<comment type="similarity">
    <text evidence="2">Belongs to the CPA3 antiporters (TC 2.A.63) subunit E family.</text>
</comment>
<evidence type="ECO:0000256" key="4">
    <source>
        <dbReference type="ARBA" id="ARBA00022692"/>
    </source>
</evidence>
<keyword evidence="4" id="KW-0812">Transmembrane</keyword>
<dbReference type="HOGENOM" id="CLU_086615_3_1_6"/>
<keyword evidence="5" id="KW-1133">Transmembrane helix</keyword>
<accession>Q0A6V1</accession>